<dbReference type="OrthoDB" id="422220at2759"/>
<dbReference type="EMBL" id="CAJFDI010000001">
    <property type="protein sequence ID" value="CAD5209784.1"/>
    <property type="molecule type" value="Genomic_DNA"/>
</dbReference>
<dbReference type="CDD" id="cd00009">
    <property type="entry name" value="AAA"/>
    <property type="match status" value="2"/>
</dbReference>
<dbReference type="PIRSF" id="PIRSF010340">
    <property type="entry name" value="Midasin"/>
    <property type="match status" value="1"/>
</dbReference>
<dbReference type="InterPro" id="IPR003593">
    <property type="entry name" value="AAA+_ATPase"/>
</dbReference>
<feature type="compositionally biased region" description="Gly residues" evidence="9">
    <location>
        <begin position="3438"/>
        <end position="3454"/>
    </location>
</feature>
<feature type="compositionally biased region" description="Acidic residues" evidence="9">
    <location>
        <begin position="3559"/>
        <end position="3572"/>
    </location>
</feature>
<dbReference type="Proteomes" id="UP000659654">
    <property type="component" value="Unassembled WGS sequence"/>
</dbReference>
<keyword evidence="5" id="KW-0547">Nucleotide-binding</keyword>
<dbReference type="GO" id="GO:0000027">
    <property type="term" value="P:ribosomal large subunit assembly"/>
    <property type="evidence" value="ECO:0007669"/>
    <property type="project" value="InterPro"/>
</dbReference>
<feature type="compositionally biased region" description="Acidic residues" evidence="9">
    <location>
        <begin position="3588"/>
        <end position="3660"/>
    </location>
</feature>
<dbReference type="Pfam" id="PF07728">
    <property type="entry name" value="AAA_5"/>
    <property type="match status" value="4"/>
</dbReference>
<evidence type="ECO:0000256" key="7">
    <source>
        <dbReference type="ARBA" id="ARBA00023186"/>
    </source>
</evidence>
<evidence type="ECO:0000256" key="1">
    <source>
        <dbReference type="ARBA" id="ARBA00004604"/>
    </source>
</evidence>
<protein>
    <recommendedName>
        <fullName evidence="4">Midasin</fullName>
    </recommendedName>
</protein>
<dbReference type="InterPro" id="IPR036465">
    <property type="entry name" value="vWFA_dom_sf"/>
</dbReference>
<dbReference type="SUPFAM" id="SSF53300">
    <property type="entry name" value="vWA-like"/>
    <property type="match status" value="1"/>
</dbReference>
<evidence type="ECO:0000256" key="3">
    <source>
        <dbReference type="ARBA" id="ARBA00007188"/>
    </source>
</evidence>
<dbReference type="FunFam" id="3.40.50.300:FF:000142">
    <property type="entry name" value="Midasin"/>
    <property type="match status" value="3"/>
</dbReference>
<dbReference type="EMBL" id="CAJFCV020000001">
    <property type="protein sequence ID" value="CAG9085132.1"/>
    <property type="molecule type" value="Genomic_DNA"/>
</dbReference>
<dbReference type="InterPro" id="IPR011704">
    <property type="entry name" value="ATPase_dyneun-rel_AAA"/>
</dbReference>
<dbReference type="GO" id="GO:0016887">
    <property type="term" value="F:ATP hydrolysis activity"/>
    <property type="evidence" value="ECO:0007669"/>
    <property type="project" value="InterPro"/>
</dbReference>
<evidence type="ECO:0000259" key="10">
    <source>
        <dbReference type="SMART" id="SM00382"/>
    </source>
</evidence>
<dbReference type="InterPro" id="IPR027417">
    <property type="entry name" value="P-loop_NTPase"/>
</dbReference>
<reference evidence="11" key="1">
    <citation type="submission" date="2020-09" db="EMBL/GenBank/DDBJ databases">
        <authorList>
            <person name="Kikuchi T."/>
        </authorList>
    </citation>
    <scope>NUCLEOTIDE SEQUENCE</scope>
    <source>
        <strain evidence="11">Ka4C1</strain>
    </source>
</reference>
<feature type="compositionally biased region" description="Acidic residues" evidence="9">
    <location>
        <begin position="3472"/>
        <end position="3483"/>
    </location>
</feature>
<dbReference type="PANTHER" id="PTHR48103">
    <property type="entry name" value="MIDASIN-RELATED"/>
    <property type="match status" value="1"/>
</dbReference>
<evidence type="ECO:0000256" key="6">
    <source>
        <dbReference type="ARBA" id="ARBA00022840"/>
    </source>
</evidence>
<evidence type="ECO:0000256" key="5">
    <source>
        <dbReference type="ARBA" id="ARBA00022741"/>
    </source>
</evidence>
<comment type="subcellular location">
    <subcellularLocation>
        <location evidence="1">Nucleus</location>
        <location evidence="1">Nucleolus</location>
    </subcellularLocation>
    <subcellularLocation>
        <location evidence="2">Nucleus</location>
        <location evidence="2">Nucleoplasm</location>
    </subcellularLocation>
</comment>
<feature type="compositionally biased region" description="Acidic residues" evidence="9">
    <location>
        <begin position="3492"/>
        <end position="3543"/>
    </location>
</feature>
<evidence type="ECO:0000256" key="9">
    <source>
        <dbReference type="SAM" id="MobiDB-lite"/>
    </source>
</evidence>
<dbReference type="InterPro" id="IPR040848">
    <property type="entry name" value="AAA_lid_7"/>
</dbReference>
<dbReference type="GO" id="GO:0030687">
    <property type="term" value="C:preribosome, large subunit precursor"/>
    <property type="evidence" value="ECO:0007669"/>
    <property type="project" value="TreeGrafter"/>
</dbReference>
<evidence type="ECO:0000256" key="8">
    <source>
        <dbReference type="ARBA" id="ARBA00023242"/>
    </source>
</evidence>
<dbReference type="GO" id="GO:0000055">
    <property type="term" value="P:ribosomal large subunit export from nucleus"/>
    <property type="evidence" value="ECO:0007669"/>
    <property type="project" value="TreeGrafter"/>
</dbReference>
<feature type="compositionally biased region" description="Basic and acidic residues" evidence="9">
    <location>
        <begin position="3544"/>
        <end position="3558"/>
    </location>
</feature>
<feature type="region of interest" description="Disordered" evidence="9">
    <location>
        <begin position="3432"/>
        <end position="3759"/>
    </location>
</feature>
<dbReference type="SUPFAM" id="SSF52540">
    <property type="entry name" value="P-loop containing nucleoside triphosphate hydrolases"/>
    <property type="match status" value="6"/>
</dbReference>
<dbReference type="Gene3D" id="3.40.50.300">
    <property type="entry name" value="P-loop containing nucleotide triphosphate hydrolases"/>
    <property type="match status" value="6"/>
</dbReference>
<comment type="similarity">
    <text evidence="3">Belongs to the midasin family.</text>
</comment>
<dbReference type="GO" id="GO:0005730">
    <property type="term" value="C:nucleolus"/>
    <property type="evidence" value="ECO:0007669"/>
    <property type="project" value="UniProtKB-SubCell"/>
</dbReference>
<keyword evidence="6" id="KW-0067">ATP-binding</keyword>
<dbReference type="GO" id="GO:0005654">
    <property type="term" value="C:nucleoplasm"/>
    <property type="evidence" value="ECO:0007669"/>
    <property type="project" value="UniProtKB-SubCell"/>
</dbReference>
<evidence type="ECO:0000256" key="4">
    <source>
        <dbReference type="ARBA" id="ARBA00017143"/>
    </source>
</evidence>
<dbReference type="InterPro" id="IPR012099">
    <property type="entry name" value="Midasin"/>
</dbReference>
<keyword evidence="7" id="KW-0143">Chaperone</keyword>
<dbReference type="Pfam" id="PF17867">
    <property type="entry name" value="AAA_lid_7"/>
    <property type="match status" value="1"/>
</dbReference>
<feature type="domain" description="AAA+ ATPase" evidence="10">
    <location>
        <begin position="980"/>
        <end position="1128"/>
    </location>
</feature>
<evidence type="ECO:0000256" key="2">
    <source>
        <dbReference type="ARBA" id="ARBA00004642"/>
    </source>
</evidence>
<feature type="compositionally biased region" description="Acidic residues" evidence="9">
    <location>
        <begin position="3696"/>
        <end position="3709"/>
    </location>
</feature>
<keyword evidence="8" id="KW-0539">Nucleus</keyword>
<dbReference type="Proteomes" id="UP000582659">
    <property type="component" value="Unassembled WGS sequence"/>
</dbReference>
<dbReference type="PANTHER" id="PTHR48103:SF2">
    <property type="entry name" value="MIDASIN"/>
    <property type="match status" value="1"/>
</dbReference>
<feature type="compositionally biased region" description="Basic and acidic residues" evidence="9">
    <location>
        <begin position="3713"/>
        <end position="3741"/>
    </location>
</feature>
<name>A0A7I8XIT2_BURXY</name>
<sequence>MKKRNKVKGFESRLAEAVLLLKKNRLLLFSGPLFSGRSSLAKAIAKCSEPSLNPVFVSFDDQIDSKTLFGSYQSSGIPGDFSWEASSFMDALASESTLIVIKSWETANADTQNAVIQLATDGVVILPGNRRVEINPTSRMIGITSDYGVNRNIPFPLTLNFHPLSKSEMLSRLSSCRVSGVKLDELYELFIKIRRHIETLPHSERRLMTRDFFVLCNRLDGESASVTDIFLDLVDVFVSHLSKRSYQEAPLQEIASFLSIASNSVEFIEKERDVTISVTKDLLTVGRKSLKVERRCLTASSLLPFAPTRSYRVLMEKIAACVANKESVLLNGETGIGKTRLVQELAHRLNIPLDTINLSLDSEAADIVGGFKPVNIGVLVKQLLGSLFLFFGGNPKLKEMLMHLLVTKKYCTLLNSVSRIVQISMQNSTGDSFVILSRLLTKVEQLLNFASNGTCNTPFTFVVGILIKAMNEGHWLLLDEINMGTSECLNGLSSIISEQLPSAHPNFRLFACMNPATDSGKKMLSQNVRALFTEFFVHPPRDFSEISEIIRQYIVTSKTSDLANFYLNMSSSNPRRFSLRNLCRSLLLIKDDVFRNVEKSTRMALTLGFNDGNATNLSLIQVPFKPLSDELRNKFILVEGVFFPRGPNNIQEDPDYIRTASVQTNVQAIAAAAASGRFPVLLEGETSTGKTTVITHLAKVAGYTVYRINNHEQTDIQEYVGSYVPNKDNKLEFQEGVLLKAVRNGDWVILDELNLAPTEVLEALNRLLDDNRELVVPERDICVKAHPNFRLFATQNPAGLYGGRKKLSRAFLNRFVVIKFDQPPKEELVKIVSIRCEVSESAAKLMIQVMLEMKVRRSNTRLFNSTGLMTLRDLFRWGNRVRLSEDGTDWRQELCNQGFFLLASKNRTEEDSFRVKSILEGVLKRTIDVDKLYSVESPYFPQNLRENCSLRDGFMVLNGSMVLTSSLIRMIVLFNEAAKVNEPILLVGETGCGKTAVTYLMSSGSLEFINCHERTDVSDLLGSIRPASDGLFHWQDGVVIRAMKNGSVLLIDEISLANDSVLERLNSMLEPSRMILLADSGASSELVTAVDGFKCVATMNPGGDYGKKELSKALRNRFTEIWCSFDADEKDVLAIIKARFDQSGSLPEEVAKLCGKFLSKYLVEFYSKFGKYLRHKLCVRDVVVVAEMLSNFVKTAAIEPAEALYHTISSHVLDSLPIICNGYHIRMVDELTHLGKELFLSIYEGMTATRLEISTLETMSILEDSGNFKVGPFSVPKGPFPPSSLNEFNINAKSTALNALRVARGFAAGKPIMLEGMPGSGKSSLIGALAQVSGNHLIRLNLSDQTEVTDLFGSDVPITLPDGTVSFTWKDGPILKALKEGSWVLLDEMNLAPQAILEALNSCFDFRKTLYISELGRSFVVDSEKPALFFACQNPERMGGNRHSLPKSFLNRFVTIFTKDMDDEDFKSIVNFVVKKAGLKQDAEVFIRIHSFCNERISVRKGSGVPGAPLEYNLRDLMRFIDCSKKCDILSSLDLVYLARLWNVRDRINYRNEISQSVLNLKTTPCPVVLALKDENLKILEWDFKADFSTDFKPLSCQLKILQNLVICVEGGLLALLVGPASCGKEKLVTFTSQLFRTRLNVIKLNSETDAQDLLGSYEHIVDADAVKECVERVVHLSNTKKLPDHVNYLIEALKTVKSNSESRTLINLLVKETEGSDIGQTLLQISHEISRATLSFDWIDSDFVRAYSEGHWVLIKDVNCCSAAVLDRLNNCLERDGELVLSEKVDGEFRVLKRHPNFRVFLTMRPENGNISSAMRNRTAEIRFDRQECWVSSWVDTLRLLPTNMGHLVTQLQSLEGGISGLHSDMAGFMKTMNLPLSSRLSMFGLTSEDDDCPNSLITDAVSSFYHVSWFLETFAFDRNMICLISRIVGGLSLTYSHVLLSSDPQQIFPADFWEESFLMDPISDLTVFGAMDASIDTGRKQYVISHLVSFILSENLKPNHPSSLVLTSVDLEPKTIPSVLIEVYRPFLDYLQTHTETLNVKFLFFGYVFIKFIKSEWNRDIGDVIGLEIIQILHQFNHSEKVESAFLKSLNDVLVMVKVDVDKPPCNSLPDVMPFTTSAQVNAAKARLDSVMVRLDVPDKIMDVLKFQMKILIESLKSVLILNFEHGFLDTYTRMLSYFPIQDRQLLLKMQLIALLRTRVNLGGTNFFISDVIQSDALNPLINLFWKRLGFRTNVNELKVLELVNFDGLLKELIDDVSIFTCLIYQVKAKVTDFVNEFYPEEDTPSELERVKKMMPVDLIDPVLKQYASKEINNQLKQVLDTLSQILRTYGRNVFGSTEDFEMCFTSLSERSSRLSCDLHCLAQENKKALVELEKLGERVRPPNTKFFQLCRLIEMFMGQMEKFFELGEDKIKLAVFHNAVNRHVDQLTSSFWEYPDIITPYVSAIFELELSLLLKYSSVDDSTMTSLLDGFDWIESTNVNARIEWLSREISSFPLRLQTQMIREALFIERIRPGSTIFMALDWLKVQWQRWYQSVQKKKAALFEYKTTQMKKRETEGKLGEDGTQYVDEEMIEIEQMLPDFSAKAEVKFTEQMNELNVLSEDEMLGLIKSVLQLEYPLDEINLYGPMLNKSDRSLITLKSANLDVHLAALLQLKSNVAEKRTDILNVYKYNSPPLLIDCVTKLQKLIDRVNTLIKSFPESNILKNIIVAVNSFFDTSSCHPQMMYTSLLEAVLEKAEFWEANTCREYSLSDLLLPLKEVILDWRKMEVVCWSDIIRQAQTTSHNNAVLSSWPMFEAFTNFEDVSEDYEKKLLVMLIQWLNDSSLNDFIARIETGEMAVAWMERAGKRNNILSKLRSIIYYHRQFVDATKERARPALDEAEEKLQNLVKVAKYTDLNLWSVKDSSQRVHNQICRLIHAYKVELNKPANSIFLDSILPIPKSLSTWISNMEWDLLKGRSSGPFTDFIENLQRILSRSYACEEGHQLIDTAKALFEQIQHDVDYSVAKNTCNSDDKEEIEKVKQKMFSKEMLKRRRTFADLRKKTINFGFNYRKGLTIETDRLTEVTMTSFDQTSDETLNASFLLCSSARNVIVKLLAEFNHHQHHHVASQLPVENFNFVKGVVEFGEEGLLSLNRSVCDIEKLQKELTLTIHSLESLEMIEGGGFDYEEIMAAFDELSASFVIFKRKFATFSQRLTTKDINIPDHFTQFVPRFLKNGEDYDKLQEVMLEVSSILNEIRFDKESLQRFHVSHLVKHFTLMYAKFYSVVNLLNTVKELCGDCGHQLFKSLVKFWSRLEKLLKIVKQNQPGPMELTFDIGNLMLKSQSIYRYFEKAMDKPYFTKLASFPEYLEGIGIKDQIAAISKIRNQLNNGCLPRDKTGLLNHLRGFSDVVNRVLDYSKKGSILSSTFFYEFCISAERILKKGFLNPIPNQEKDAGEGAGEISGEPSGMGEGTGQTDVGKDIEETGQVEGLQDDPATDENDTSEPNKDEAESPLDMDQEFAADLEDLDDEEGGGDDDKDDNGGEDDKEPDWDMGDVMEEEEKQIDPRLWDQEKKNPDNMDDEEQGAQEETGETVAQAEEASGKGLEQDETVEEDNENREENHDETEMENVDAVDLDDDEDPQNEGDEENMELDSTGNEEEAQKDEMDITETEDIDETEEAESKDGEQAQSIETDGKGTGQAEKNVQETNESLENQGEEEGLNEEEGESGVEGYEKQKKENAGPNDAIKDSQDVEISKVHEDEEAEQVHQSQVVQGEENDAIDETQKTFAEKSDVDLSSAAHYVQKSTTVEKSKEMASEKINNEIREENQNMGERTKEFNAQLEQRHILDTFYLNTTVDVGTVIRAQDAIDSLKEFMACLDGGDEKHQLEKKWQFISQSVTTDAFELAEALRILIEPTKASKFQGDYRSGKRLNMRRLIPYIASNYQKNKIWMRRTKPAKRTVHVCLAIDDSYSMRENMMTEITCQTVCLLEKSFKQLEIGQVSICKFGMDVEMLCGSAELSDMDVVGPSLLKNLQFSQTKTDLQALLVKMGEFFGSSRQVSEASHQLLIIIGDGRGAMVNGAEPIKNQVQHLVNNGVTTLYLIVDNPTSSVFSMKVANRVSEKMQLSNYMDLFPFSFYSVVQNAAVIPLAVSEALKQWMDALML</sequence>
<feature type="domain" description="AAA+ ATPase" evidence="10">
    <location>
        <begin position="324"/>
        <end position="541"/>
    </location>
</feature>
<dbReference type="GO" id="GO:0005524">
    <property type="term" value="F:ATP binding"/>
    <property type="evidence" value="ECO:0007669"/>
    <property type="project" value="UniProtKB-KW"/>
</dbReference>
<feature type="domain" description="AAA+ ATPase" evidence="10">
    <location>
        <begin position="23"/>
        <end position="139"/>
    </location>
</feature>
<evidence type="ECO:0000313" key="11">
    <source>
        <dbReference type="EMBL" id="CAD5209784.1"/>
    </source>
</evidence>
<evidence type="ECO:0000313" key="12">
    <source>
        <dbReference type="Proteomes" id="UP000659654"/>
    </source>
</evidence>
<keyword evidence="12" id="KW-1185">Reference proteome</keyword>
<comment type="caution">
    <text evidence="11">The sequence shown here is derived from an EMBL/GenBank/DDBJ whole genome shotgun (WGS) entry which is preliminary data.</text>
</comment>
<feature type="domain" description="AAA+ ATPase" evidence="10">
    <location>
        <begin position="676"/>
        <end position="821"/>
    </location>
</feature>
<organism evidence="11 12">
    <name type="scientific">Bursaphelenchus xylophilus</name>
    <name type="common">Pinewood nematode worm</name>
    <name type="synonym">Aphelenchoides xylophilus</name>
    <dbReference type="NCBI Taxonomy" id="6326"/>
    <lineage>
        <taxon>Eukaryota</taxon>
        <taxon>Metazoa</taxon>
        <taxon>Ecdysozoa</taxon>
        <taxon>Nematoda</taxon>
        <taxon>Chromadorea</taxon>
        <taxon>Rhabditida</taxon>
        <taxon>Tylenchina</taxon>
        <taxon>Tylenchomorpha</taxon>
        <taxon>Aphelenchoidea</taxon>
        <taxon>Aphelenchoididae</taxon>
        <taxon>Bursaphelenchus</taxon>
    </lineage>
</organism>
<gene>
    <name evidence="11" type="ORF">BXYJ_LOCUS1608</name>
</gene>
<dbReference type="SMART" id="SM00382">
    <property type="entry name" value="AAA"/>
    <property type="match status" value="5"/>
</dbReference>
<feature type="domain" description="AAA+ ATPase" evidence="10">
    <location>
        <begin position="1308"/>
        <end position="1467"/>
    </location>
</feature>
<accession>A0A7I8XIT2</accession>
<proteinExistence type="inferred from homology"/>